<reference evidence="2 3" key="1">
    <citation type="journal article" date="2012" name="J. Bacteriol.">
        <title>Complete genome sequence of Klebsiella oxytoca KCTC 1686, used in production of 2,3-butanediol.</title>
        <authorList>
            <person name="Shin S.H."/>
            <person name="Kim S."/>
            <person name="Kim J.Y."/>
            <person name="Lee S."/>
            <person name="Um Y."/>
            <person name="Oh M.K."/>
            <person name="Kim Y.R."/>
            <person name="Lee J."/>
            <person name="Yang K.S."/>
        </authorList>
    </citation>
    <scope>NUCLEOTIDE SEQUENCE [LARGE SCALE GENOMIC DNA]</scope>
    <source>
        <strain evidence="3">ATCC 8724 / DSM 4798 / JCM 20051 / NBRC 3318 / NRRL B-199 / KCTC 1686</strain>
    </source>
</reference>
<keyword evidence="1" id="KW-0812">Transmembrane</keyword>
<dbReference type="KEGG" id="kox:KOX_09695"/>
<evidence type="ECO:0000313" key="3">
    <source>
        <dbReference type="Proteomes" id="UP000007843"/>
    </source>
</evidence>
<name>A0A0H3HBB5_KLEM8</name>
<evidence type="ECO:0000313" key="2">
    <source>
        <dbReference type="EMBL" id="AEX03665.1"/>
    </source>
</evidence>
<feature type="transmembrane region" description="Helical" evidence="1">
    <location>
        <begin position="71"/>
        <end position="97"/>
    </location>
</feature>
<proteinExistence type="predicted"/>
<dbReference type="Proteomes" id="UP000007843">
    <property type="component" value="Chromosome"/>
</dbReference>
<gene>
    <name evidence="2" type="ordered locus">KOX_09695</name>
</gene>
<sequence>MKFLINWPPLRQLIHYIRERFTFLVLLCWPAIIWLVCRALVWLTDGLMALLGKPTDHSFTVYLQPLMTLSALLRISVSWVLLLFILFSMAMGFTWALRRFMNRHK</sequence>
<feature type="transmembrane region" description="Helical" evidence="1">
    <location>
        <begin position="21"/>
        <end position="43"/>
    </location>
</feature>
<organism evidence="2 3">
    <name type="scientific">Klebsiella michiganensis (strain ATCC 8724 / DSM 4798 / JCM 20051 / NBRC 3318 / NRRL B-199 / KCTC 1686 / BUCSAV 143 / CCM 1901)</name>
    <dbReference type="NCBI Taxonomy" id="1006551"/>
    <lineage>
        <taxon>Bacteria</taxon>
        <taxon>Pseudomonadati</taxon>
        <taxon>Pseudomonadota</taxon>
        <taxon>Gammaproteobacteria</taxon>
        <taxon>Enterobacterales</taxon>
        <taxon>Enterobacteriaceae</taxon>
        <taxon>Klebsiella/Raoultella group</taxon>
        <taxon>Klebsiella</taxon>
    </lineage>
</organism>
<protein>
    <submittedName>
        <fullName evidence="2">Uncharacterized protein</fullName>
    </submittedName>
</protein>
<dbReference type="RefSeq" id="WP_014227738.1">
    <property type="nucleotide sequence ID" value="NC_016612.1"/>
</dbReference>
<keyword evidence="1" id="KW-0472">Membrane</keyword>
<dbReference type="AlphaFoldDB" id="A0A0H3HBB5"/>
<accession>A0A0H3HBB5</accession>
<keyword evidence="1" id="KW-1133">Transmembrane helix</keyword>
<dbReference type="EMBL" id="CP003218">
    <property type="protein sequence ID" value="AEX03665.1"/>
    <property type="molecule type" value="Genomic_DNA"/>
</dbReference>
<dbReference type="HOGENOM" id="CLU_2232948_0_0_6"/>
<evidence type="ECO:0000256" key="1">
    <source>
        <dbReference type="SAM" id="Phobius"/>
    </source>
</evidence>